<dbReference type="Proteomes" id="UP000060345">
    <property type="component" value="Chromosome 2"/>
</dbReference>
<sequence length="107" mass="13048">MKIIRTKYLPPKNYDAINILGVLFAHPGVELTKELINHERIHTRQMLEMLILPFYLWYLIEWLIRLPMAGNAYMNLSFEREAYQNMNDLDYLSHRRLFAWMRYLKSK</sequence>
<dbReference type="EMBL" id="CP012075">
    <property type="protein sequence ID" value="AKU70089.1"/>
    <property type="molecule type" value="Genomic_DNA"/>
</dbReference>
<dbReference type="EMBL" id="CP072369">
    <property type="protein sequence ID" value="QUB85698.1"/>
    <property type="molecule type" value="Genomic_DNA"/>
</dbReference>
<dbReference type="RefSeq" id="WP_050696348.1">
    <property type="nucleotide sequence ID" value="NZ_CP012075.1"/>
</dbReference>
<evidence type="ECO:0000313" key="3">
    <source>
        <dbReference type="EMBL" id="QUB85698.1"/>
    </source>
</evidence>
<evidence type="ECO:0000313" key="2">
    <source>
        <dbReference type="EMBL" id="AKU70089.1"/>
    </source>
</evidence>
<reference evidence="3 5" key="2">
    <citation type="submission" date="2021-03" db="EMBL/GenBank/DDBJ databases">
        <title>Human Oral Microbial Genomes.</title>
        <authorList>
            <person name="Johnston C.D."/>
            <person name="Chen T."/>
            <person name="Dewhirst F.E."/>
        </authorList>
    </citation>
    <scope>NUCLEOTIDE SEQUENCE [LARGE SCALE GENOMIC DNA]</scope>
    <source>
        <strain evidence="3 5">W1435</strain>
    </source>
</reference>
<keyword evidence="1" id="KW-1133">Transmembrane helix</keyword>
<dbReference type="Proteomes" id="UP000682005">
    <property type="component" value="Chromosome 2"/>
</dbReference>
<accession>A0A0K1NLY5</accession>
<proteinExistence type="predicted"/>
<dbReference type="STRING" id="1236517.ADJ77_09700"/>
<name>A0A0K1NLY5_9BACT</name>
<protein>
    <submittedName>
        <fullName evidence="2">Uncharacterized protein</fullName>
    </submittedName>
</protein>
<reference evidence="2 4" key="1">
    <citation type="submission" date="2015-07" db="EMBL/GenBank/DDBJ databases">
        <authorList>
            <person name="Noorani M."/>
        </authorList>
    </citation>
    <scope>NUCLEOTIDE SEQUENCE [LARGE SCALE GENOMIC DNA]</scope>
    <source>
        <strain evidence="2 4">W1435</strain>
    </source>
</reference>
<gene>
    <name evidence="2" type="ORF">ADJ77_09700</name>
    <name evidence="3" type="ORF">J5A51_05525</name>
</gene>
<dbReference type="AlphaFoldDB" id="A0A0K1NLY5"/>
<evidence type="ECO:0000313" key="4">
    <source>
        <dbReference type="Proteomes" id="UP000060345"/>
    </source>
</evidence>
<evidence type="ECO:0000313" key="5">
    <source>
        <dbReference type="Proteomes" id="UP000682005"/>
    </source>
</evidence>
<evidence type="ECO:0000256" key="1">
    <source>
        <dbReference type="SAM" id="Phobius"/>
    </source>
</evidence>
<keyword evidence="1" id="KW-0812">Transmembrane</keyword>
<keyword evidence="1" id="KW-0472">Membrane</keyword>
<dbReference type="KEGG" id="pfus:ADJ77_09700"/>
<organism evidence="2 4">
    <name type="scientific">Prevotella fusca JCM 17724</name>
    <dbReference type="NCBI Taxonomy" id="1236517"/>
    <lineage>
        <taxon>Bacteria</taxon>
        <taxon>Pseudomonadati</taxon>
        <taxon>Bacteroidota</taxon>
        <taxon>Bacteroidia</taxon>
        <taxon>Bacteroidales</taxon>
        <taxon>Prevotellaceae</taxon>
        <taxon>Prevotella</taxon>
    </lineage>
</organism>
<feature type="transmembrane region" description="Helical" evidence="1">
    <location>
        <begin position="46"/>
        <end position="64"/>
    </location>
</feature>
<keyword evidence="5" id="KW-1185">Reference proteome</keyword>